<dbReference type="Pfam" id="PF13489">
    <property type="entry name" value="Methyltransf_23"/>
    <property type="match status" value="1"/>
</dbReference>
<dbReference type="Proteomes" id="UP000325755">
    <property type="component" value="Chromosome"/>
</dbReference>
<protein>
    <submittedName>
        <fullName evidence="1">Class I SAM-dependent methyltransferase</fullName>
    </submittedName>
</protein>
<dbReference type="InParanoid" id="A0A5Q0BIL9"/>
<gene>
    <name evidence="1" type="ORF">F6R98_04925</name>
</gene>
<sequence length="246" mass="27728">MDPNTSYRSRIYSTYVNARNTALAPESLEGLKPRAVYLTHLIRSHFPDNRQSDVLELGCGHGAMIYFARKEGYVNIGGVDGSPEQVAAARRLGIAGVDEGDLMQALAALPDESKDCIVAFDVIEHFTRDELIRLVDEVRRVLRPGGRWIIHVPNGESPFAGRMRYWDITHELAFTHTSIGQLLHSSGFSEVRSYEDAPIPHGFKSFVRWLLWRFFRAMLRLYIAAETGDTESDCIFSQNLLAVAKK</sequence>
<evidence type="ECO:0000313" key="1">
    <source>
        <dbReference type="EMBL" id="QFY42051.1"/>
    </source>
</evidence>
<proteinExistence type="predicted"/>
<dbReference type="KEGG" id="mmob:F6R98_04925"/>
<reference evidence="1 2" key="1">
    <citation type="submission" date="2019-09" db="EMBL/GenBank/DDBJ databases">
        <title>Ecophysiology of the spiral-shaped methanotroph Methylospira mobilis as revealed by the complete genome sequence.</title>
        <authorList>
            <person name="Oshkin I.Y."/>
            <person name="Dedysh S.N."/>
            <person name="Miroshnikov K."/>
            <person name="Danilova O.V."/>
            <person name="Hakobyan A."/>
            <person name="Liesack W."/>
        </authorList>
    </citation>
    <scope>NUCLEOTIDE SEQUENCE [LARGE SCALE GENOMIC DNA]</scope>
    <source>
        <strain evidence="1 2">Shm1</strain>
    </source>
</reference>
<dbReference type="CDD" id="cd02440">
    <property type="entry name" value="AdoMet_MTases"/>
    <property type="match status" value="1"/>
</dbReference>
<evidence type="ECO:0000313" key="2">
    <source>
        <dbReference type="Proteomes" id="UP000325755"/>
    </source>
</evidence>
<dbReference type="InterPro" id="IPR029063">
    <property type="entry name" value="SAM-dependent_MTases_sf"/>
</dbReference>
<name>A0A5Q0BIL9_9GAMM</name>
<dbReference type="EMBL" id="CP044205">
    <property type="protein sequence ID" value="QFY42051.1"/>
    <property type="molecule type" value="Genomic_DNA"/>
</dbReference>
<accession>A0A5Q0BIL9</accession>
<dbReference type="OrthoDB" id="9804312at2"/>
<dbReference type="SUPFAM" id="SSF53335">
    <property type="entry name" value="S-adenosyl-L-methionine-dependent methyltransferases"/>
    <property type="match status" value="1"/>
</dbReference>
<keyword evidence="1" id="KW-0808">Transferase</keyword>
<keyword evidence="1" id="KW-0489">Methyltransferase</keyword>
<dbReference type="Gene3D" id="3.40.50.150">
    <property type="entry name" value="Vaccinia Virus protein VP39"/>
    <property type="match status" value="1"/>
</dbReference>
<organism evidence="1 2">
    <name type="scientific">Candidatus Methylospira mobilis</name>
    <dbReference type="NCBI Taxonomy" id="1808979"/>
    <lineage>
        <taxon>Bacteria</taxon>
        <taxon>Pseudomonadati</taxon>
        <taxon>Pseudomonadota</taxon>
        <taxon>Gammaproteobacteria</taxon>
        <taxon>Methylococcales</taxon>
        <taxon>Methylococcaceae</taxon>
        <taxon>Candidatus Methylospira</taxon>
    </lineage>
</organism>
<dbReference type="GO" id="GO:0032259">
    <property type="term" value="P:methylation"/>
    <property type="evidence" value="ECO:0007669"/>
    <property type="project" value="UniProtKB-KW"/>
</dbReference>
<dbReference type="PANTHER" id="PTHR43861">
    <property type="entry name" value="TRANS-ACONITATE 2-METHYLTRANSFERASE-RELATED"/>
    <property type="match status" value="1"/>
</dbReference>
<keyword evidence="2" id="KW-1185">Reference proteome</keyword>
<dbReference type="AlphaFoldDB" id="A0A5Q0BIL9"/>
<dbReference type="RefSeq" id="WP_153248036.1">
    <property type="nucleotide sequence ID" value="NZ_CP044205.1"/>
</dbReference>
<dbReference type="GO" id="GO:0008168">
    <property type="term" value="F:methyltransferase activity"/>
    <property type="evidence" value="ECO:0007669"/>
    <property type="project" value="UniProtKB-KW"/>
</dbReference>